<feature type="region of interest" description="Disordered" evidence="3">
    <location>
        <begin position="1"/>
        <end position="39"/>
    </location>
</feature>
<name>A0A1V9Y0M9_9ACAR</name>
<evidence type="ECO:0000259" key="4">
    <source>
        <dbReference type="Pfam" id="PF01467"/>
    </source>
</evidence>
<organism evidence="5 6">
    <name type="scientific">Tropilaelaps mercedesae</name>
    <dbReference type="NCBI Taxonomy" id="418985"/>
    <lineage>
        <taxon>Eukaryota</taxon>
        <taxon>Metazoa</taxon>
        <taxon>Ecdysozoa</taxon>
        <taxon>Arthropoda</taxon>
        <taxon>Chelicerata</taxon>
        <taxon>Arachnida</taxon>
        <taxon>Acari</taxon>
        <taxon>Parasitiformes</taxon>
        <taxon>Mesostigmata</taxon>
        <taxon>Gamasina</taxon>
        <taxon>Dermanyssoidea</taxon>
        <taxon>Laelapidae</taxon>
        <taxon>Tropilaelaps</taxon>
    </lineage>
</organism>
<comment type="caution">
    <text evidence="5">The sequence shown here is derived from an EMBL/GenBank/DDBJ whole genome shotgun (WGS) entry which is preliminary data.</text>
</comment>
<dbReference type="Gene3D" id="3.40.50.620">
    <property type="entry name" value="HUPs"/>
    <property type="match status" value="1"/>
</dbReference>
<dbReference type="FunCoup" id="A0A1V9Y0M9">
    <property type="interactions" value="1256"/>
</dbReference>
<dbReference type="GO" id="GO:0004140">
    <property type="term" value="F:dephospho-CoA kinase activity"/>
    <property type="evidence" value="ECO:0007669"/>
    <property type="project" value="InterPro"/>
</dbReference>
<dbReference type="PANTHER" id="PTHR10695">
    <property type="entry name" value="DEPHOSPHO-COA KINASE-RELATED"/>
    <property type="match status" value="1"/>
</dbReference>
<dbReference type="Pfam" id="PF01121">
    <property type="entry name" value="CoaE"/>
    <property type="match status" value="1"/>
</dbReference>
<dbReference type="PROSITE" id="PS51219">
    <property type="entry name" value="DPCK"/>
    <property type="match status" value="1"/>
</dbReference>
<dbReference type="GO" id="GO:0015937">
    <property type="term" value="P:coenzyme A biosynthetic process"/>
    <property type="evidence" value="ECO:0007669"/>
    <property type="project" value="InterPro"/>
</dbReference>
<dbReference type="NCBIfam" id="TIGR00152">
    <property type="entry name" value="dephospho-CoA kinase"/>
    <property type="match status" value="1"/>
</dbReference>
<feature type="domain" description="Cytidyltransferase-like" evidence="4">
    <location>
        <begin position="339"/>
        <end position="478"/>
    </location>
</feature>
<dbReference type="AlphaFoldDB" id="A0A1V9Y0M9"/>
<dbReference type="CDD" id="cd02022">
    <property type="entry name" value="DPCK"/>
    <property type="match status" value="1"/>
</dbReference>
<keyword evidence="6" id="KW-1185">Reference proteome</keyword>
<dbReference type="SUPFAM" id="SSF52540">
    <property type="entry name" value="P-loop containing nucleoside triphosphate hydrolases"/>
    <property type="match status" value="1"/>
</dbReference>
<dbReference type="Pfam" id="PF01467">
    <property type="entry name" value="CTP_transf_like"/>
    <property type="match status" value="1"/>
</dbReference>
<dbReference type="SUPFAM" id="SSF52374">
    <property type="entry name" value="Nucleotidylyl transferase"/>
    <property type="match status" value="1"/>
</dbReference>
<dbReference type="EMBL" id="MNPL01001330">
    <property type="protein sequence ID" value="OQR79260.1"/>
    <property type="molecule type" value="Genomic_DNA"/>
</dbReference>
<accession>A0A1V9Y0M9</accession>
<feature type="region of interest" description="Disordered" evidence="3">
    <location>
        <begin position="97"/>
        <end position="125"/>
    </location>
</feature>
<dbReference type="GO" id="GO:0005524">
    <property type="term" value="F:ATP binding"/>
    <property type="evidence" value="ECO:0007669"/>
    <property type="project" value="UniProtKB-KW"/>
</dbReference>
<dbReference type="InParanoid" id="A0A1V9Y0M9"/>
<dbReference type="Gene3D" id="3.40.50.300">
    <property type="entry name" value="P-loop containing nucleotide triphosphate hydrolases"/>
    <property type="match status" value="1"/>
</dbReference>
<dbReference type="STRING" id="418985.A0A1V9Y0M9"/>
<dbReference type="InterPro" id="IPR027417">
    <property type="entry name" value="P-loop_NTPase"/>
</dbReference>
<evidence type="ECO:0000256" key="2">
    <source>
        <dbReference type="ARBA" id="ARBA00022840"/>
    </source>
</evidence>
<keyword evidence="2" id="KW-0067">ATP-binding</keyword>
<keyword evidence="1" id="KW-0547">Nucleotide-binding</keyword>
<reference evidence="5 6" key="1">
    <citation type="journal article" date="2017" name="Gigascience">
        <title>Draft genome of the honey bee ectoparasitic mite, Tropilaelaps mercedesae, is shaped by the parasitic life history.</title>
        <authorList>
            <person name="Dong X."/>
            <person name="Armstrong S.D."/>
            <person name="Xia D."/>
            <person name="Makepeace B.L."/>
            <person name="Darby A.C."/>
            <person name="Kadowaki T."/>
        </authorList>
    </citation>
    <scope>NUCLEOTIDE SEQUENCE [LARGE SCALE GENOMIC DNA]</scope>
    <source>
        <strain evidence="5">Wuxi-XJTLU</strain>
    </source>
</reference>
<dbReference type="FunFam" id="3.40.50.620:FF:000089">
    <property type="entry name" value="Bifunctional coenzyme A synthase"/>
    <property type="match status" value="1"/>
</dbReference>
<dbReference type="PANTHER" id="PTHR10695:SF46">
    <property type="entry name" value="BIFUNCTIONAL COENZYME A SYNTHASE-RELATED"/>
    <property type="match status" value="1"/>
</dbReference>
<dbReference type="InterPro" id="IPR014729">
    <property type="entry name" value="Rossmann-like_a/b/a_fold"/>
</dbReference>
<dbReference type="Proteomes" id="UP000192247">
    <property type="component" value="Unassembled WGS sequence"/>
</dbReference>
<dbReference type="OrthoDB" id="330671at2759"/>
<protein>
    <submittedName>
        <fullName evidence="5">Bifunctional coenzyme A synthase-like</fullName>
    </submittedName>
</protein>
<sequence>MIVTPATGDESANAVAAQEAHDDDPTLSPPDSVSPIKRVVPLSPKPSNFQWETSSVRLVNVVVDVDSVLSVTCQLAARLEVGVSVWVKYAVESDDQLGTQQDPRSYGRPTSGFGESDRTEGLKGEGAMDRSRFGVVATRFSSELGDVSLTSLCTCQRKQHTSAVTTRSDQNRDFSVSGTMFHTGLVVIASPVRHILRQVAPFLREARQIVDRTLYIRLEPGYQWPLKRQPLTGGEVSLLRSIIPKIYGEAARECSHLDVRVLQGFLKNVELREAALEREIEVVIAHKQFDNLESYVEHQFAASPQVHQVELFAAVSNEDCSKIKPLDEKDTATFASVCLGGTFDRLHLGHKVLLSSAISKATEKLVVGVTDGDMIKNKLLWELIEPLSVRIKALHGCLKDMDPSIGYDIQPITDPYGPTVQDATLQCLYVSDETFKGGLMVNEERAKRGFEPMTLYNVSLLQNYNRIETFMDEKISSSSQRIALLGKVLRTPEPNPTIPERPYVIGLTGGICSGKSNITKTLESLGVTCISADLTGHEAYAPKTELNQTLVDTFGPQVQAEDGSINRKALGAIIFSDAEKRQKLNELVWPEIKKLLQSKVEKAAETGVRVVCIEAALLFEGGWDSLVHCVWYSVISEKEAITRVMKR</sequence>
<gene>
    <name evidence="5" type="ORF">BIW11_00177</name>
</gene>
<proteinExistence type="predicted"/>
<feature type="compositionally biased region" description="Basic and acidic residues" evidence="3">
    <location>
        <begin position="115"/>
        <end position="125"/>
    </location>
</feature>
<evidence type="ECO:0000256" key="1">
    <source>
        <dbReference type="ARBA" id="ARBA00022741"/>
    </source>
</evidence>
<feature type="non-terminal residue" evidence="5">
    <location>
        <position position="647"/>
    </location>
</feature>
<dbReference type="CDD" id="cd02164">
    <property type="entry name" value="PPAT_CoAS"/>
    <property type="match status" value="1"/>
</dbReference>
<evidence type="ECO:0000313" key="6">
    <source>
        <dbReference type="Proteomes" id="UP000192247"/>
    </source>
</evidence>
<evidence type="ECO:0000313" key="5">
    <source>
        <dbReference type="EMBL" id="OQR79260.1"/>
    </source>
</evidence>
<dbReference type="InterPro" id="IPR004821">
    <property type="entry name" value="Cyt_trans-like"/>
</dbReference>
<evidence type="ECO:0000256" key="3">
    <source>
        <dbReference type="SAM" id="MobiDB-lite"/>
    </source>
</evidence>
<dbReference type="InterPro" id="IPR001977">
    <property type="entry name" value="Depp_CoAkinase"/>
</dbReference>